<dbReference type="AlphaFoldDB" id="A0A284VQU5"/>
<evidence type="ECO:0000313" key="3">
    <source>
        <dbReference type="Proteomes" id="UP000218615"/>
    </source>
</evidence>
<keyword evidence="1" id="KW-0472">Membrane</keyword>
<accession>A0A284VQU5</accession>
<dbReference type="EMBL" id="FZMP01000190">
    <property type="protein sequence ID" value="SNQ61660.1"/>
    <property type="molecule type" value="Genomic_DNA"/>
</dbReference>
<keyword evidence="3" id="KW-1185">Reference proteome</keyword>
<keyword evidence="1" id="KW-1133">Transmembrane helix</keyword>
<proteinExistence type="predicted"/>
<dbReference type="Proteomes" id="UP000218615">
    <property type="component" value="Unassembled WGS sequence"/>
</dbReference>
<sequence>MSAISFKLMIPTKNFLKALHFMKSEDAVAEVLDFVTIVGILMLSFSLIGLVGYPALKNAQEARYIENTKQSFVVLADNINKVATGQAPSHGGVIKMYGGTLSVTGGSTIQVNMTVYNSTSNSIEEKYVLEQMRSIENSIGDTKVVYEGTGVWVKYPTGYVLNAYKPLITNRSDILIIPVIYINGFPAKSGTDMSKITVCQQEIPSEEGGCGQPSITYWSNVSNVTVIITGDYNSGWKDYFNGTMKWSTSADGTYTARLNDTRNLDVYILKSQLYTEIT</sequence>
<keyword evidence="1" id="KW-0812">Transmembrane</keyword>
<evidence type="ECO:0000313" key="2">
    <source>
        <dbReference type="EMBL" id="SNQ61660.1"/>
    </source>
</evidence>
<name>A0A284VQU5_9EURY</name>
<feature type="transmembrane region" description="Helical" evidence="1">
    <location>
        <begin position="34"/>
        <end position="56"/>
    </location>
</feature>
<dbReference type="Pfam" id="PF23960">
    <property type="entry name" value="DUF7289"/>
    <property type="match status" value="1"/>
</dbReference>
<evidence type="ECO:0008006" key="4">
    <source>
        <dbReference type="Google" id="ProtNLM"/>
    </source>
</evidence>
<protein>
    <recommendedName>
        <fullName evidence="4">Archaeal flagellin-like protein</fullName>
    </recommendedName>
</protein>
<reference evidence="3" key="1">
    <citation type="submission" date="2017-06" db="EMBL/GenBank/DDBJ databases">
        <authorList>
            <person name="Cremers G."/>
        </authorList>
    </citation>
    <scope>NUCLEOTIDE SEQUENCE [LARGE SCALE GENOMIC DNA]</scope>
</reference>
<evidence type="ECO:0000256" key="1">
    <source>
        <dbReference type="SAM" id="Phobius"/>
    </source>
</evidence>
<organism evidence="2 3">
    <name type="scientific">Candidatus Methanoperedens nitratireducens</name>
    <dbReference type="NCBI Taxonomy" id="1392998"/>
    <lineage>
        <taxon>Archaea</taxon>
        <taxon>Methanobacteriati</taxon>
        <taxon>Methanobacteriota</taxon>
        <taxon>Stenosarchaea group</taxon>
        <taxon>Methanomicrobia</taxon>
        <taxon>Methanosarcinales</taxon>
        <taxon>ANME-2 cluster</taxon>
        <taxon>Candidatus Methanoperedentaceae</taxon>
        <taxon>Candidatus Methanoperedens</taxon>
    </lineage>
</organism>
<dbReference type="InterPro" id="IPR055713">
    <property type="entry name" value="DUF7289"/>
</dbReference>
<gene>
    <name evidence="2" type="ORF">MNV_440009</name>
</gene>